<dbReference type="InterPro" id="IPR014225">
    <property type="entry name" value="Spore_II_D_firmicutes"/>
</dbReference>
<gene>
    <name evidence="2" type="ORF">SAMN02745168_1537</name>
</gene>
<feature type="domain" description="Sporulation stage II protein D amidase enhancer LytB N-terminal" evidence="1">
    <location>
        <begin position="67"/>
        <end position="166"/>
    </location>
</feature>
<dbReference type="OrthoDB" id="9794671at2"/>
<dbReference type="PANTHER" id="PTHR30032">
    <property type="entry name" value="N-ACETYLMURAMOYL-L-ALANINE AMIDASE-RELATED"/>
    <property type="match status" value="1"/>
</dbReference>
<accession>A0A1W2A694</accession>
<dbReference type="STRING" id="1122930.SAMN02745168_1537"/>
<dbReference type="PANTHER" id="PTHR30032:SF4">
    <property type="entry name" value="AMIDASE ENHANCER"/>
    <property type="match status" value="1"/>
</dbReference>
<organism evidence="2 3">
    <name type="scientific">Papillibacter cinnamivorans DSM 12816</name>
    <dbReference type="NCBI Taxonomy" id="1122930"/>
    <lineage>
        <taxon>Bacteria</taxon>
        <taxon>Bacillati</taxon>
        <taxon>Bacillota</taxon>
        <taxon>Clostridia</taxon>
        <taxon>Eubacteriales</taxon>
        <taxon>Oscillospiraceae</taxon>
        <taxon>Papillibacter</taxon>
    </lineage>
</organism>
<sequence>MKQTFVISVLLLLFTFSMPLISVSGLPASPAVSPGVSFLSAPSPRITYSSAKTVDAGIAVRVLEEGSVTVMPMDQYLRGVLAAEMPASFEPEALKAQAVAARTYTLYRIQNGCSAHPEADVCTDSLCCAAYIGEAAAAAAWGENASAYWEKITEAVAETDGMVALYNGTLIDTVFHSSSAGRTEAAVNVWGKDLPYLQSVESPETDATVPNYYSRVEVSVSRFKEAFLAEYPNADLSASLSGWFKNETRSEAGYVISLDIGGVTVSGPAVRSLFSLRSADFRVDTEDGSVVFFVTGYGHGVGMSQYGANVLASQGKNYVEILEWYYTGVSVERWQG</sequence>
<dbReference type="GO" id="GO:0030435">
    <property type="term" value="P:sporulation resulting in formation of a cellular spore"/>
    <property type="evidence" value="ECO:0007669"/>
    <property type="project" value="InterPro"/>
</dbReference>
<evidence type="ECO:0000313" key="3">
    <source>
        <dbReference type="Proteomes" id="UP000192790"/>
    </source>
</evidence>
<dbReference type="AlphaFoldDB" id="A0A1W2A694"/>
<dbReference type="InterPro" id="IPR013693">
    <property type="entry name" value="SpoIID/LytB_N"/>
</dbReference>
<dbReference type="GO" id="GO:0030288">
    <property type="term" value="C:outer membrane-bounded periplasmic space"/>
    <property type="evidence" value="ECO:0007669"/>
    <property type="project" value="TreeGrafter"/>
</dbReference>
<reference evidence="2 3" key="1">
    <citation type="submission" date="2017-04" db="EMBL/GenBank/DDBJ databases">
        <authorList>
            <person name="Afonso C.L."/>
            <person name="Miller P.J."/>
            <person name="Scott M.A."/>
            <person name="Spackman E."/>
            <person name="Goraichik I."/>
            <person name="Dimitrov K.M."/>
            <person name="Suarez D.L."/>
            <person name="Swayne D.E."/>
        </authorList>
    </citation>
    <scope>NUCLEOTIDE SEQUENCE [LARGE SCALE GENOMIC DNA]</scope>
    <source>
        <strain evidence="2 3">DSM 12816</strain>
    </source>
</reference>
<dbReference type="RefSeq" id="WP_084234161.1">
    <property type="nucleotide sequence ID" value="NZ_FWXW01000003.1"/>
</dbReference>
<keyword evidence="3" id="KW-1185">Reference proteome</keyword>
<evidence type="ECO:0000259" key="1">
    <source>
        <dbReference type="Pfam" id="PF08486"/>
    </source>
</evidence>
<dbReference type="InterPro" id="IPR051922">
    <property type="entry name" value="Bact_Sporulation_Assoc"/>
</dbReference>
<dbReference type="Proteomes" id="UP000192790">
    <property type="component" value="Unassembled WGS sequence"/>
</dbReference>
<evidence type="ECO:0000313" key="2">
    <source>
        <dbReference type="EMBL" id="SMC56093.1"/>
    </source>
</evidence>
<dbReference type="EMBL" id="FWXW01000003">
    <property type="protein sequence ID" value="SMC56093.1"/>
    <property type="molecule type" value="Genomic_DNA"/>
</dbReference>
<proteinExistence type="predicted"/>
<protein>
    <submittedName>
        <fullName evidence="2">Stage II sporulation protein D</fullName>
    </submittedName>
</protein>
<dbReference type="NCBIfam" id="TIGR02870">
    <property type="entry name" value="spore_II_D"/>
    <property type="match status" value="1"/>
</dbReference>
<dbReference type="Pfam" id="PF08486">
    <property type="entry name" value="SpoIID"/>
    <property type="match status" value="1"/>
</dbReference>
<name>A0A1W2A694_9FIRM</name>
<dbReference type="InterPro" id="IPR013486">
    <property type="entry name" value="SpoIID/LytB"/>
</dbReference>
<dbReference type="NCBIfam" id="TIGR02669">
    <property type="entry name" value="SpoIID_LytB"/>
    <property type="match status" value="1"/>
</dbReference>